<sequence length="152" mass="16880">MNLKKKKVSINNLKNYKNNSITSAKKRPVLSLYSTFRMNTWQLVDILSLGLFKGNTKSLSSHERSSSFLSFIPGTVLLNIILTLNSSTERGKDQVLVIQVLTEGVPVLAVLQTCSCFTKDFSSVSRLTMVTWDFSRSLKLISTLSGTPLSSQ</sequence>
<accession>A0A8J2MHJ7</accession>
<organism evidence="1 2">
    <name type="scientific">Cotesia congregata</name>
    <name type="common">Parasitoid wasp</name>
    <name type="synonym">Apanteles congregatus</name>
    <dbReference type="NCBI Taxonomy" id="51543"/>
    <lineage>
        <taxon>Eukaryota</taxon>
        <taxon>Metazoa</taxon>
        <taxon>Ecdysozoa</taxon>
        <taxon>Arthropoda</taxon>
        <taxon>Hexapoda</taxon>
        <taxon>Insecta</taxon>
        <taxon>Pterygota</taxon>
        <taxon>Neoptera</taxon>
        <taxon>Endopterygota</taxon>
        <taxon>Hymenoptera</taxon>
        <taxon>Apocrita</taxon>
        <taxon>Ichneumonoidea</taxon>
        <taxon>Braconidae</taxon>
        <taxon>Microgastrinae</taxon>
        <taxon>Cotesia</taxon>
    </lineage>
</organism>
<protein>
    <submittedName>
        <fullName evidence="1">Uncharacterized protein</fullName>
    </submittedName>
</protein>
<name>A0A8J2MHJ7_COTCN</name>
<comment type="caution">
    <text evidence="1">The sequence shown here is derived from an EMBL/GenBank/DDBJ whole genome shotgun (WGS) entry which is preliminary data.</text>
</comment>
<reference evidence="1" key="1">
    <citation type="submission" date="2021-04" db="EMBL/GenBank/DDBJ databases">
        <authorList>
            <person name="Chebbi M.A.C M."/>
        </authorList>
    </citation>
    <scope>NUCLEOTIDE SEQUENCE</scope>
</reference>
<dbReference type="AlphaFoldDB" id="A0A8J2MHJ7"/>
<dbReference type="EMBL" id="CAJNRD030001118">
    <property type="protein sequence ID" value="CAG5083538.1"/>
    <property type="molecule type" value="Genomic_DNA"/>
</dbReference>
<evidence type="ECO:0000313" key="2">
    <source>
        <dbReference type="Proteomes" id="UP000786811"/>
    </source>
</evidence>
<keyword evidence="2" id="KW-1185">Reference proteome</keyword>
<proteinExistence type="predicted"/>
<gene>
    <name evidence="1" type="ORF">HICCMSTLAB_LOCUS3867</name>
</gene>
<evidence type="ECO:0000313" key="1">
    <source>
        <dbReference type="EMBL" id="CAG5083538.1"/>
    </source>
</evidence>
<dbReference type="Proteomes" id="UP000786811">
    <property type="component" value="Unassembled WGS sequence"/>
</dbReference>